<proteinExistence type="predicted"/>
<dbReference type="SUPFAM" id="SSF49764">
    <property type="entry name" value="HSP20-like chaperones"/>
    <property type="match status" value="1"/>
</dbReference>
<dbReference type="Pfam" id="PF00011">
    <property type="entry name" value="HSP20"/>
    <property type="match status" value="1"/>
</dbReference>
<feature type="domain" description="SHSP" evidence="1">
    <location>
        <begin position="40"/>
        <end position="104"/>
    </location>
</feature>
<dbReference type="Gene3D" id="2.60.40.790">
    <property type="match status" value="1"/>
</dbReference>
<dbReference type="InterPro" id="IPR008978">
    <property type="entry name" value="HSP20-like_chaperone"/>
</dbReference>
<dbReference type="AlphaFoldDB" id="A0A1B6KB94"/>
<dbReference type="CDD" id="cd06526">
    <property type="entry name" value="metazoan_ACD"/>
    <property type="match status" value="1"/>
</dbReference>
<evidence type="ECO:0000259" key="1">
    <source>
        <dbReference type="Pfam" id="PF00011"/>
    </source>
</evidence>
<sequence length="116" mass="13887">MIRQITKYLTHIFHKSRPSRPRFPTYKQILHGGFGEYNGGSYVLEMETYPFKEEDIQVRVKKDEILIEGKMEERLGDDFMMYVFTKKCRPPHEVDITSIEYKFEGDRLFLTARTNK</sequence>
<organism evidence="2">
    <name type="scientific">Graphocephala atropunctata</name>
    <dbReference type="NCBI Taxonomy" id="36148"/>
    <lineage>
        <taxon>Eukaryota</taxon>
        <taxon>Metazoa</taxon>
        <taxon>Ecdysozoa</taxon>
        <taxon>Arthropoda</taxon>
        <taxon>Hexapoda</taxon>
        <taxon>Insecta</taxon>
        <taxon>Pterygota</taxon>
        <taxon>Neoptera</taxon>
        <taxon>Paraneoptera</taxon>
        <taxon>Hemiptera</taxon>
        <taxon>Auchenorrhyncha</taxon>
        <taxon>Membracoidea</taxon>
        <taxon>Cicadellidae</taxon>
        <taxon>Cicadellinae</taxon>
        <taxon>Cicadellini</taxon>
        <taxon>Graphocephala</taxon>
    </lineage>
</organism>
<reference evidence="2" key="1">
    <citation type="submission" date="2015-11" db="EMBL/GenBank/DDBJ databases">
        <title>De novo transcriptome assembly of four potential Pierce s Disease insect vectors from Arizona vineyards.</title>
        <authorList>
            <person name="Tassone E.E."/>
        </authorList>
    </citation>
    <scope>NUCLEOTIDE SEQUENCE</scope>
</reference>
<accession>A0A1B6KB94</accession>
<dbReference type="InterPro" id="IPR002068">
    <property type="entry name" value="A-crystallin/Hsp20_dom"/>
</dbReference>
<protein>
    <recommendedName>
        <fullName evidence="1">SHSP domain-containing protein</fullName>
    </recommendedName>
</protein>
<evidence type="ECO:0000313" key="2">
    <source>
        <dbReference type="EMBL" id="JAT08723.1"/>
    </source>
</evidence>
<dbReference type="EMBL" id="GEBQ01031254">
    <property type="protein sequence ID" value="JAT08723.1"/>
    <property type="molecule type" value="Transcribed_RNA"/>
</dbReference>
<name>A0A1B6KB94_9HEMI</name>
<gene>
    <name evidence="2" type="ORF">g.5607</name>
</gene>